<gene>
    <name evidence="2" type="ORF">G2W53_024007</name>
</gene>
<keyword evidence="3" id="KW-1185">Reference proteome</keyword>
<accession>A0A834TCS1</accession>
<reference evidence="2" key="1">
    <citation type="submission" date="2020-09" db="EMBL/GenBank/DDBJ databases">
        <title>Genome-Enabled Discovery of Anthraquinone Biosynthesis in Senna tora.</title>
        <authorList>
            <person name="Kang S.-H."/>
            <person name="Pandey R.P."/>
            <person name="Lee C.-M."/>
            <person name="Sim J.-S."/>
            <person name="Jeong J.-T."/>
            <person name="Choi B.-S."/>
            <person name="Jung M."/>
            <person name="Ginzburg D."/>
            <person name="Zhao K."/>
            <person name="Won S.Y."/>
            <person name="Oh T.-J."/>
            <person name="Yu Y."/>
            <person name="Kim N.-H."/>
            <person name="Lee O.R."/>
            <person name="Lee T.-H."/>
            <person name="Bashyal P."/>
            <person name="Kim T.-S."/>
            <person name="Lee W.-H."/>
            <person name="Kawkins C."/>
            <person name="Kim C.-K."/>
            <person name="Kim J.S."/>
            <person name="Ahn B.O."/>
            <person name="Rhee S.Y."/>
            <person name="Sohng J.K."/>
        </authorList>
    </citation>
    <scope>NUCLEOTIDE SEQUENCE</scope>
    <source>
        <tissue evidence="2">Leaf</tissue>
    </source>
</reference>
<dbReference type="AlphaFoldDB" id="A0A834TCS1"/>
<sequence length="144" mass="16520">MKDCQDIERYNPIEPAQNPSRKFGSWNLNFQGNGRPGLDEPLNRQWNGKVQTAIRQNIIKYGMKLQNTRPRFYGFGRLMRPRLFPEKVESKEKESEKETATLEAPTVQGVSRIVECAFVLYLPTKLCYCAVKSAFVSLVLCVCV</sequence>
<evidence type="ECO:0000313" key="3">
    <source>
        <dbReference type="Proteomes" id="UP000634136"/>
    </source>
</evidence>
<dbReference type="EMBL" id="JAAIUW010000008">
    <property type="protein sequence ID" value="KAF7818552.1"/>
    <property type="molecule type" value="Genomic_DNA"/>
</dbReference>
<name>A0A834TCS1_9FABA</name>
<proteinExistence type="predicted"/>
<dbReference type="Proteomes" id="UP000634136">
    <property type="component" value="Unassembled WGS sequence"/>
</dbReference>
<comment type="caution">
    <text evidence="2">The sequence shown here is derived from an EMBL/GenBank/DDBJ whole genome shotgun (WGS) entry which is preliminary data.</text>
</comment>
<protein>
    <submittedName>
        <fullName evidence="2">Uncharacterized protein</fullName>
    </submittedName>
</protein>
<feature type="region of interest" description="Disordered" evidence="1">
    <location>
        <begin position="1"/>
        <end position="22"/>
    </location>
</feature>
<organism evidence="2 3">
    <name type="scientific">Senna tora</name>
    <dbReference type="NCBI Taxonomy" id="362788"/>
    <lineage>
        <taxon>Eukaryota</taxon>
        <taxon>Viridiplantae</taxon>
        <taxon>Streptophyta</taxon>
        <taxon>Embryophyta</taxon>
        <taxon>Tracheophyta</taxon>
        <taxon>Spermatophyta</taxon>
        <taxon>Magnoliopsida</taxon>
        <taxon>eudicotyledons</taxon>
        <taxon>Gunneridae</taxon>
        <taxon>Pentapetalae</taxon>
        <taxon>rosids</taxon>
        <taxon>fabids</taxon>
        <taxon>Fabales</taxon>
        <taxon>Fabaceae</taxon>
        <taxon>Caesalpinioideae</taxon>
        <taxon>Cassia clade</taxon>
        <taxon>Senna</taxon>
    </lineage>
</organism>
<evidence type="ECO:0000256" key="1">
    <source>
        <dbReference type="SAM" id="MobiDB-lite"/>
    </source>
</evidence>
<feature type="compositionally biased region" description="Basic and acidic residues" evidence="1">
    <location>
        <begin position="1"/>
        <end position="11"/>
    </location>
</feature>
<evidence type="ECO:0000313" key="2">
    <source>
        <dbReference type="EMBL" id="KAF7818552.1"/>
    </source>
</evidence>